<evidence type="ECO:0000256" key="2">
    <source>
        <dbReference type="ARBA" id="ARBA00034247"/>
    </source>
</evidence>
<dbReference type="EMBL" id="AAOE01000041">
    <property type="protein sequence ID" value="EAR07481.1"/>
    <property type="molecule type" value="Genomic_DNA"/>
</dbReference>
<dbReference type="OrthoDB" id="9812260at2"/>
<dbReference type="GO" id="GO:0005886">
    <property type="term" value="C:plasma membrane"/>
    <property type="evidence" value="ECO:0007669"/>
    <property type="project" value="TreeGrafter"/>
</dbReference>
<dbReference type="EC" id="2.7.7.65" evidence="1"/>
<dbReference type="PROSITE" id="PS50887">
    <property type="entry name" value="GGDEF"/>
    <property type="match status" value="1"/>
</dbReference>
<feature type="transmembrane region" description="Helical" evidence="4">
    <location>
        <begin position="12"/>
        <end position="30"/>
    </location>
</feature>
<dbReference type="Gene3D" id="3.30.70.270">
    <property type="match status" value="1"/>
</dbReference>
<dbReference type="HOGENOM" id="CLU_054734_1_0_6"/>
<dbReference type="SMART" id="SM00267">
    <property type="entry name" value="GGDEF"/>
    <property type="match status" value="1"/>
</dbReference>
<dbReference type="NCBIfam" id="TIGR00254">
    <property type="entry name" value="GGDEF"/>
    <property type="match status" value="1"/>
</dbReference>
<evidence type="ECO:0000313" key="6">
    <source>
        <dbReference type="EMBL" id="EAR07481.1"/>
    </source>
</evidence>
<feature type="transmembrane region" description="Helical" evidence="4">
    <location>
        <begin position="115"/>
        <end position="136"/>
    </location>
</feature>
<evidence type="ECO:0000313" key="7">
    <source>
        <dbReference type="Proteomes" id="UP000005953"/>
    </source>
</evidence>
<feature type="transmembrane region" description="Helical" evidence="4">
    <location>
        <begin position="183"/>
        <end position="203"/>
    </location>
</feature>
<feature type="domain" description="GGDEF" evidence="5">
    <location>
        <begin position="253"/>
        <end position="402"/>
    </location>
</feature>
<proteinExistence type="predicted"/>
<evidence type="ECO:0000256" key="1">
    <source>
        <dbReference type="ARBA" id="ARBA00012528"/>
    </source>
</evidence>
<keyword evidence="7" id="KW-1185">Reference proteome</keyword>
<name>A4BK52_9GAMM</name>
<dbReference type="AlphaFoldDB" id="A4BK52"/>
<accession>A4BK52</accession>
<feature type="compositionally biased region" description="Basic and acidic residues" evidence="3">
    <location>
        <begin position="336"/>
        <end position="347"/>
    </location>
</feature>
<dbReference type="STRING" id="314283.MED297_09581"/>
<dbReference type="PANTHER" id="PTHR45138">
    <property type="entry name" value="REGULATORY COMPONENTS OF SENSORY TRANSDUCTION SYSTEM"/>
    <property type="match status" value="1"/>
</dbReference>
<dbReference type="SUPFAM" id="SSF55073">
    <property type="entry name" value="Nucleotide cyclase"/>
    <property type="match status" value="1"/>
</dbReference>
<gene>
    <name evidence="6" type="ORF">MED297_09581</name>
</gene>
<keyword evidence="4" id="KW-0472">Membrane</keyword>
<evidence type="ECO:0000259" key="5">
    <source>
        <dbReference type="PROSITE" id="PS50887"/>
    </source>
</evidence>
<organism evidence="6 7">
    <name type="scientific">Reinekea blandensis MED297</name>
    <dbReference type="NCBI Taxonomy" id="314283"/>
    <lineage>
        <taxon>Bacteria</taxon>
        <taxon>Pseudomonadati</taxon>
        <taxon>Pseudomonadota</taxon>
        <taxon>Gammaproteobacteria</taxon>
        <taxon>Oceanospirillales</taxon>
        <taxon>Saccharospirillaceae</taxon>
        <taxon>Reinekea</taxon>
    </lineage>
</organism>
<dbReference type="GO" id="GO:0043709">
    <property type="term" value="P:cell adhesion involved in single-species biofilm formation"/>
    <property type="evidence" value="ECO:0007669"/>
    <property type="project" value="TreeGrafter"/>
</dbReference>
<dbReference type="InterPro" id="IPR050469">
    <property type="entry name" value="Diguanylate_Cyclase"/>
</dbReference>
<evidence type="ECO:0000256" key="4">
    <source>
        <dbReference type="SAM" id="Phobius"/>
    </source>
</evidence>
<dbReference type="InterPro" id="IPR029787">
    <property type="entry name" value="Nucleotide_cyclase"/>
</dbReference>
<feature type="transmembrane region" description="Helical" evidence="4">
    <location>
        <begin position="156"/>
        <end position="178"/>
    </location>
</feature>
<keyword evidence="4" id="KW-0812">Transmembrane</keyword>
<dbReference type="Proteomes" id="UP000005953">
    <property type="component" value="Unassembled WGS sequence"/>
</dbReference>
<feature type="transmembrane region" description="Helical" evidence="4">
    <location>
        <begin position="87"/>
        <end position="108"/>
    </location>
</feature>
<dbReference type="RefSeq" id="WP_008046229.1">
    <property type="nucleotide sequence ID" value="NZ_CH724152.1"/>
</dbReference>
<comment type="catalytic activity">
    <reaction evidence="2">
        <text>2 GTP = 3',3'-c-di-GMP + 2 diphosphate</text>
        <dbReference type="Rhea" id="RHEA:24898"/>
        <dbReference type="ChEBI" id="CHEBI:33019"/>
        <dbReference type="ChEBI" id="CHEBI:37565"/>
        <dbReference type="ChEBI" id="CHEBI:58805"/>
        <dbReference type="EC" id="2.7.7.65"/>
    </reaction>
</comment>
<dbReference type="InterPro" id="IPR000160">
    <property type="entry name" value="GGDEF_dom"/>
</dbReference>
<dbReference type="GO" id="GO:0052621">
    <property type="term" value="F:diguanylate cyclase activity"/>
    <property type="evidence" value="ECO:0007669"/>
    <property type="project" value="UniProtKB-EC"/>
</dbReference>
<keyword evidence="4" id="KW-1133">Transmembrane helix</keyword>
<evidence type="ECO:0000256" key="3">
    <source>
        <dbReference type="SAM" id="MobiDB-lite"/>
    </source>
</evidence>
<feature type="transmembrane region" description="Helical" evidence="4">
    <location>
        <begin position="36"/>
        <end position="54"/>
    </location>
</feature>
<reference evidence="6 7" key="1">
    <citation type="submission" date="2006-02" db="EMBL/GenBank/DDBJ databases">
        <authorList>
            <person name="Pinhassi J."/>
            <person name="Pedros-Alio C."/>
            <person name="Ferriera S."/>
            <person name="Johnson J."/>
            <person name="Kravitz S."/>
            <person name="Halpern A."/>
            <person name="Remington K."/>
            <person name="Beeson K."/>
            <person name="Tran B."/>
            <person name="Rogers Y.-H."/>
            <person name="Friedman R."/>
            <person name="Venter J.C."/>
        </authorList>
    </citation>
    <scope>NUCLEOTIDE SEQUENCE [LARGE SCALE GENOMIC DNA]</scope>
    <source>
        <strain evidence="6 7">MED297</strain>
    </source>
</reference>
<feature type="region of interest" description="Disordered" evidence="3">
    <location>
        <begin position="336"/>
        <end position="359"/>
    </location>
</feature>
<feature type="transmembrane region" description="Helical" evidence="4">
    <location>
        <begin position="59"/>
        <end position="75"/>
    </location>
</feature>
<protein>
    <recommendedName>
        <fullName evidence="1">diguanylate cyclase</fullName>
        <ecNumber evidence="1">2.7.7.65</ecNumber>
    </recommendedName>
</protein>
<dbReference type="Pfam" id="PF00990">
    <property type="entry name" value="GGDEF"/>
    <property type="match status" value="2"/>
</dbReference>
<comment type="caution">
    <text evidence="6">The sequence shown here is derived from an EMBL/GenBank/DDBJ whole genome shotgun (WGS) entry which is preliminary data.</text>
</comment>
<dbReference type="InterPro" id="IPR043128">
    <property type="entry name" value="Rev_trsase/Diguanyl_cyclase"/>
</dbReference>
<dbReference type="GO" id="GO:1902201">
    <property type="term" value="P:negative regulation of bacterial-type flagellum-dependent cell motility"/>
    <property type="evidence" value="ECO:0007669"/>
    <property type="project" value="TreeGrafter"/>
</dbReference>
<feature type="transmembrane region" description="Helical" evidence="4">
    <location>
        <begin position="209"/>
        <end position="232"/>
    </location>
</feature>
<sequence>MSPYLKNFAVPLGLFAICALIIARLGPIWLGYADLLVAAPWVILALTMVVSFYLLQYGFLYLSMLLLVLYGVIRWQLQTELAQPDTFVFYVVINLLFPLLLMGVVLLSERPPQSIWVWVLFAVGSLMLWLPLVLSAPTVLSAVPDSLWSAVFAGSPFPIVLLVTYVPVLAFLAALYYLKPSGFIAHSLLATLAVLGLFLWFDVALISSLVLSVLSLSLAVALVQEAFMLAYMDELTGIPGRKALQKQLAGLGRRYAIAMLDVDHFKAFNDTYGHDVGDQVLRLVAARVRAVSHGGRAYRYGGEEFTIVFPGKTAQQAVPALESVRESIAGYTLQLRQEDRPDDDKVGRNQRGKPKGRGVNVTISIGVAEPADDLTEPKAVMKAADQLLYKAKKAGRNCVKAA</sequence>
<dbReference type="CDD" id="cd01949">
    <property type="entry name" value="GGDEF"/>
    <property type="match status" value="1"/>
</dbReference>
<dbReference type="PANTHER" id="PTHR45138:SF9">
    <property type="entry name" value="DIGUANYLATE CYCLASE DGCM-RELATED"/>
    <property type="match status" value="1"/>
</dbReference>